<sequence length="123" mass="13791">MHPSVEDAVWEAIAVLVAEDHLYFRLTANFQESLPAVLIRAEQPSAGDVLATSRLQIEIYHQTRNDAKTLARVLDAHLLSGPHDTSHGLLDRIWADTPPNEVPYYDGQISQFNAVYRVDTRAV</sequence>
<dbReference type="RefSeq" id="WP_349639555.1">
    <property type="nucleotide sequence ID" value="NZ_CP090958.1"/>
</dbReference>
<accession>A0ABY8QWG2</accession>
<proteinExistence type="predicted"/>
<evidence type="ECO:0000313" key="1">
    <source>
        <dbReference type="EMBL" id="WGW12751.1"/>
    </source>
</evidence>
<keyword evidence="2" id="KW-1185">Reference proteome</keyword>
<name>A0ABY8QWG2_9MICO</name>
<gene>
    <name evidence="1" type="ORF">LWF01_02970</name>
</gene>
<evidence type="ECO:0008006" key="3">
    <source>
        <dbReference type="Google" id="ProtNLM"/>
    </source>
</evidence>
<reference evidence="1 2" key="1">
    <citation type="submission" date="2023-05" db="EMBL/GenBank/DDBJ databases">
        <title>Lithophilousrod everest ZFBP1038 complete genpme.</title>
        <authorList>
            <person name="Tian M."/>
        </authorList>
    </citation>
    <scope>NUCLEOTIDE SEQUENCE [LARGE SCALE GENOMIC DNA]</scope>
    <source>
        <strain evidence="1 2">ZFBP1038</strain>
    </source>
</reference>
<organism evidence="1 2">
    <name type="scientific">Saxibacter everestensis</name>
    <dbReference type="NCBI Taxonomy" id="2909229"/>
    <lineage>
        <taxon>Bacteria</taxon>
        <taxon>Bacillati</taxon>
        <taxon>Actinomycetota</taxon>
        <taxon>Actinomycetes</taxon>
        <taxon>Micrococcales</taxon>
        <taxon>Brevibacteriaceae</taxon>
        <taxon>Saxibacter</taxon>
    </lineage>
</organism>
<dbReference type="EMBL" id="CP090958">
    <property type="protein sequence ID" value="WGW12751.1"/>
    <property type="molecule type" value="Genomic_DNA"/>
</dbReference>
<evidence type="ECO:0000313" key="2">
    <source>
        <dbReference type="Proteomes" id="UP001209083"/>
    </source>
</evidence>
<dbReference type="Proteomes" id="UP001209083">
    <property type="component" value="Chromosome"/>
</dbReference>
<protein>
    <recommendedName>
        <fullName evidence="3">DUF3168 domain-containing protein</fullName>
    </recommendedName>
</protein>